<comment type="caution">
    <text evidence="2">The sequence shown here is derived from an EMBL/GenBank/DDBJ whole genome shotgun (WGS) entry which is preliminary data.</text>
</comment>
<dbReference type="PROSITE" id="PS51257">
    <property type="entry name" value="PROKAR_LIPOPROTEIN"/>
    <property type="match status" value="1"/>
</dbReference>
<dbReference type="EMBL" id="BJXX01000132">
    <property type="protein sequence ID" value="GEN35439.1"/>
    <property type="molecule type" value="Genomic_DNA"/>
</dbReference>
<dbReference type="GO" id="GO:0055085">
    <property type="term" value="P:transmembrane transport"/>
    <property type="evidence" value="ECO:0007669"/>
    <property type="project" value="InterPro"/>
</dbReference>
<keyword evidence="3" id="KW-1185">Reference proteome</keyword>
<keyword evidence="1" id="KW-0732">Signal</keyword>
<reference evidence="2 3" key="1">
    <citation type="submission" date="2019-07" db="EMBL/GenBank/DDBJ databases">
        <title>Whole genome shotgun sequence of Aneurinibacillus danicus NBRC 102444.</title>
        <authorList>
            <person name="Hosoyama A."/>
            <person name="Uohara A."/>
            <person name="Ohji S."/>
            <person name="Ichikawa N."/>
        </authorList>
    </citation>
    <scope>NUCLEOTIDE SEQUENCE [LARGE SCALE GENOMIC DNA]</scope>
    <source>
        <strain evidence="2 3">NBRC 102444</strain>
    </source>
</reference>
<gene>
    <name evidence="2" type="ORF">ADA01nite_28990</name>
</gene>
<dbReference type="RefSeq" id="WP_170230301.1">
    <property type="nucleotide sequence ID" value="NZ_BJXX01000132.1"/>
</dbReference>
<protein>
    <submittedName>
        <fullName evidence="2">C4-dicarboxylate ABC transporter</fullName>
    </submittedName>
</protein>
<dbReference type="PANTHER" id="PTHR33376">
    <property type="match status" value="1"/>
</dbReference>
<dbReference type="Pfam" id="PF03480">
    <property type="entry name" value="DctP"/>
    <property type="match status" value="1"/>
</dbReference>
<dbReference type="CDD" id="cd13601">
    <property type="entry name" value="PBP2_TRAP_DctP1_3_4_like"/>
    <property type="match status" value="1"/>
</dbReference>
<sequence>MKKSFFFILGILLVLGTIGCGTKSEETATKQNAKESNSSNGEKVVIKIADSFPGSHLIPKVATIPWTKRIEELGKGKIKVEYYPAEQLGKAASLLDVARTGVADITYVGPLYVSDKMPLSGVSGNPGLVKDSLSGSKAFNKLVLEDLYELEFKKQGVKPLWAGTTPPYQIVNSKHPVKTIEDFKGLKIRTSGGLQEQMMQAWGATPVSISGTEIYSAWDRGTIDGTLISFFSWPGYQVDKVAKYTTTNAALSAFGITYVVNEKKWSSWPKEVQDAVWQASQEMPEIMGKGAMEDEDKLIEEYKKFNIEFYELPADELEHWNKELALFNDKWAKDFDAKGLPASEILRKFKQYNEEFQQDFKKGGN</sequence>
<organism evidence="2 3">
    <name type="scientific">Aneurinibacillus danicus</name>
    <dbReference type="NCBI Taxonomy" id="267746"/>
    <lineage>
        <taxon>Bacteria</taxon>
        <taxon>Bacillati</taxon>
        <taxon>Bacillota</taxon>
        <taxon>Bacilli</taxon>
        <taxon>Bacillales</taxon>
        <taxon>Paenibacillaceae</taxon>
        <taxon>Aneurinibacillus group</taxon>
        <taxon>Aneurinibacillus</taxon>
    </lineage>
</organism>
<dbReference type="NCBIfam" id="NF037995">
    <property type="entry name" value="TRAP_S1"/>
    <property type="match status" value="1"/>
</dbReference>
<dbReference type="InterPro" id="IPR018389">
    <property type="entry name" value="DctP_fam"/>
</dbReference>
<dbReference type="PANTHER" id="PTHR33376:SF15">
    <property type="entry name" value="BLL6794 PROTEIN"/>
    <property type="match status" value="1"/>
</dbReference>
<dbReference type="AlphaFoldDB" id="A0A511V9E3"/>
<dbReference type="Proteomes" id="UP000321157">
    <property type="component" value="Unassembled WGS sequence"/>
</dbReference>
<dbReference type="InterPro" id="IPR038404">
    <property type="entry name" value="TRAP_DctP_sf"/>
</dbReference>
<dbReference type="Gene3D" id="3.40.190.170">
    <property type="entry name" value="Bacterial extracellular solute-binding protein, family 7"/>
    <property type="match status" value="1"/>
</dbReference>
<evidence type="ECO:0000313" key="2">
    <source>
        <dbReference type="EMBL" id="GEN35439.1"/>
    </source>
</evidence>
<evidence type="ECO:0000313" key="3">
    <source>
        <dbReference type="Proteomes" id="UP000321157"/>
    </source>
</evidence>
<name>A0A511V9E3_9BACL</name>
<accession>A0A511V9E3</accession>
<dbReference type="SUPFAM" id="SSF53850">
    <property type="entry name" value="Periplasmic binding protein-like II"/>
    <property type="match status" value="1"/>
</dbReference>
<proteinExistence type="predicted"/>
<evidence type="ECO:0000256" key="1">
    <source>
        <dbReference type="ARBA" id="ARBA00022729"/>
    </source>
</evidence>